<name>A0A9W7FRM1_9STRA</name>
<comment type="caution">
    <text evidence="3">The sequence shown here is derived from an EMBL/GenBank/DDBJ whole genome shotgun (WGS) entry which is preliminary data.</text>
</comment>
<sequence>MISPSFLFGLFGILSMAGVGVAHPPVFVDDPMEDEGVFNAVGNYTKVISSHLAPFQSVEVEMLLSAQKQQVSGTNYFFAAVIRDEMIFDTERKRHGWPSHQLQYFRVFEDWIGNSPSEWVVQSNEIVPKQMYIDPTNNNEHTWLHAHAQSCVDHLNTNLLEPMLASSGDFSDYEQELVEYLRADVQELAIENYAMNLTRLPDATVRMVDVIFLTKCKNCESEQEYISVGVLAFDRNNNQQIVSVFNEVLYKLLRKDDDHNNEWNKKCEDKTINNGMGGGSVFAVVFFVSLFIGGVSFMLGKAKGGKAHFQLPNLDEFGESSVYKDRDFEGYGGGHSKEEVKGLDMRSLEIVKAKDIDGEEDARL</sequence>
<keyword evidence="1" id="KW-1133">Transmembrane helix</keyword>
<evidence type="ECO:0000313" key="3">
    <source>
        <dbReference type="EMBL" id="GMI16733.1"/>
    </source>
</evidence>
<keyword evidence="1" id="KW-0472">Membrane</keyword>
<evidence type="ECO:0000256" key="1">
    <source>
        <dbReference type="SAM" id="Phobius"/>
    </source>
</evidence>
<organism evidence="3 4">
    <name type="scientific">Triparma laevis f. longispina</name>
    <dbReference type="NCBI Taxonomy" id="1714387"/>
    <lineage>
        <taxon>Eukaryota</taxon>
        <taxon>Sar</taxon>
        <taxon>Stramenopiles</taxon>
        <taxon>Ochrophyta</taxon>
        <taxon>Bolidophyceae</taxon>
        <taxon>Parmales</taxon>
        <taxon>Triparmaceae</taxon>
        <taxon>Triparma</taxon>
    </lineage>
</organism>
<dbReference type="AlphaFoldDB" id="A0A9W7FRM1"/>
<dbReference type="OrthoDB" id="194065at2759"/>
<keyword evidence="2" id="KW-0732">Signal</keyword>
<keyword evidence="4" id="KW-1185">Reference proteome</keyword>
<gene>
    <name evidence="3" type="ORF">TrLO_g3781</name>
</gene>
<dbReference type="EMBL" id="BRXW01000262">
    <property type="protein sequence ID" value="GMI16733.1"/>
    <property type="molecule type" value="Genomic_DNA"/>
</dbReference>
<proteinExistence type="predicted"/>
<protein>
    <submittedName>
        <fullName evidence="3">Uncharacterized protein</fullName>
    </submittedName>
</protein>
<reference evidence="4" key="1">
    <citation type="journal article" date="2023" name="Commun. Biol.">
        <title>Genome analysis of Parmales, the sister group of diatoms, reveals the evolutionary specialization of diatoms from phago-mixotrophs to photoautotrophs.</title>
        <authorList>
            <person name="Ban H."/>
            <person name="Sato S."/>
            <person name="Yoshikawa S."/>
            <person name="Yamada K."/>
            <person name="Nakamura Y."/>
            <person name="Ichinomiya M."/>
            <person name="Sato N."/>
            <person name="Blanc-Mathieu R."/>
            <person name="Endo H."/>
            <person name="Kuwata A."/>
            <person name="Ogata H."/>
        </authorList>
    </citation>
    <scope>NUCLEOTIDE SEQUENCE [LARGE SCALE GENOMIC DNA]</scope>
    <source>
        <strain evidence="4">NIES 3700</strain>
    </source>
</reference>
<keyword evidence="1" id="KW-0812">Transmembrane</keyword>
<evidence type="ECO:0000313" key="4">
    <source>
        <dbReference type="Proteomes" id="UP001165122"/>
    </source>
</evidence>
<feature type="transmembrane region" description="Helical" evidence="1">
    <location>
        <begin position="276"/>
        <end position="299"/>
    </location>
</feature>
<evidence type="ECO:0000256" key="2">
    <source>
        <dbReference type="SAM" id="SignalP"/>
    </source>
</evidence>
<accession>A0A9W7FRM1</accession>
<dbReference type="Proteomes" id="UP001165122">
    <property type="component" value="Unassembled WGS sequence"/>
</dbReference>
<feature type="chain" id="PRO_5040888654" evidence="2">
    <location>
        <begin position="23"/>
        <end position="364"/>
    </location>
</feature>
<feature type="signal peptide" evidence="2">
    <location>
        <begin position="1"/>
        <end position="22"/>
    </location>
</feature>